<proteinExistence type="predicted"/>
<keyword evidence="2" id="KW-1185">Reference proteome</keyword>
<evidence type="ECO:0000313" key="2">
    <source>
        <dbReference type="Proteomes" id="UP001320706"/>
    </source>
</evidence>
<dbReference type="Proteomes" id="UP001320706">
    <property type="component" value="Unassembled WGS sequence"/>
</dbReference>
<reference evidence="1" key="1">
    <citation type="submission" date="2024-02" db="EMBL/GenBank/DDBJ databases">
        <title>Metagenome Assembled Genome of Zalaria obscura JY119.</title>
        <authorList>
            <person name="Vighnesh L."/>
            <person name="Jagadeeshwari U."/>
            <person name="Venkata Ramana C."/>
            <person name="Sasikala C."/>
        </authorList>
    </citation>
    <scope>NUCLEOTIDE SEQUENCE</scope>
    <source>
        <strain evidence="1">JY119</strain>
    </source>
</reference>
<organism evidence="1 2">
    <name type="scientific">Zalaria obscura</name>
    <dbReference type="NCBI Taxonomy" id="2024903"/>
    <lineage>
        <taxon>Eukaryota</taxon>
        <taxon>Fungi</taxon>
        <taxon>Dikarya</taxon>
        <taxon>Ascomycota</taxon>
        <taxon>Pezizomycotina</taxon>
        <taxon>Dothideomycetes</taxon>
        <taxon>Dothideomycetidae</taxon>
        <taxon>Dothideales</taxon>
        <taxon>Zalariaceae</taxon>
        <taxon>Zalaria</taxon>
    </lineage>
</organism>
<gene>
    <name evidence="1" type="ORF">M8818_000030</name>
</gene>
<dbReference type="EMBL" id="JAMKPW020000001">
    <property type="protein sequence ID" value="KAK8221865.1"/>
    <property type="molecule type" value="Genomic_DNA"/>
</dbReference>
<accession>A0ACC3SRT7</accession>
<name>A0ACC3SRT7_9PEZI</name>
<sequence>MAATMDPQAPSQVSSQERFFRFFQHEVTSLQEQMQNLQGTGTSGGERADGVDHVLAGIARLSNEVKDAASYLPAYDQRTYSDAIKALSDKLQSIRSSFAPRQKFSFKAGFTKKNSSAISVNEAAELASQHRSRLPGWSTDVSSADSSFAPTPAELVSPAPEMIEEEQPDNRDGMLGPQAAAVRKPSFSQATSITISNHHGVHIILPSSASHATTSGTVSNLRGCVVDMSVPTASAQPFAGLILKNIKDSLIICGHVSGPVHITNVSNSIIVVACRQFRMHESKSVDIYLHCGSRPIIEACKDIRFAPLPKTYITEADTQTQNHFDQVDDFKWLKSEPSPNWATLDSSQQIREEVWRDTVPGGVGLGPVDILRAVKLTNT</sequence>
<protein>
    <submittedName>
        <fullName evidence="1">Uncharacterized protein</fullName>
    </submittedName>
</protein>
<evidence type="ECO:0000313" key="1">
    <source>
        <dbReference type="EMBL" id="KAK8221865.1"/>
    </source>
</evidence>
<comment type="caution">
    <text evidence="1">The sequence shown here is derived from an EMBL/GenBank/DDBJ whole genome shotgun (WGS) entry which is preliminary data.</text>
</comment>